<keyword evidence="3 6" id="KW-0812">Transmembrane</keyword>
<protein>
    <submittedName>
        <fullName evidence="8">Type II secretion system F family protein</fullName>
    </submittedName>
</protein>
<comment type="subcellular location">
    <subcellularLocation>
        <location evidence="1">Cell membrane</location>
        <topology evidence="1">Multi-pass membrane protein</topology>
    </subcellularLocation>
</comment>
<accession>A0A8J7W344</accession>
<reference evidence="8" key="1">
    <citation type="submission" date="2021-04" db="EMBL/GenBank/DDBJ databases">
        <title>Sinoanaerobacter chloroacetimidivorans sp. nov., an obligate anaerobic bacterium isolated from anaerobic sludge.</title>
        <authorList>
            <person name="Bao Y."/>
        </authorList>
    </citation>
    <scope>NUCLEOTIDE SEQUENCE</scope>
    <source>
        <strain evidence="8">BAD-6</strain>
    </source>
</reference>
<feature type="domain" description="Type II secretion system protein GspF" evidence="7">
    <location>
        <begin position="177"/>
        <end position="302"/>
    </location>
</feature>
<evidence type="ECO:0000256" key="6">
    <source>
        <dbReference type="SAM" id="Phobius"/>
    </source>
</evidence>
<dbReference type="AlphaFoldDB" id="A0A8J7W344"/>
<keyword evidence="5 6" id="KW-0472">Membrane</keyword>
<feature type="transmembrane region" description="Helical" evidence="6">
    <location>
        <begin position="6"/>
        <end position="25"/>
    </location>
</feature>
<evidence type="ECO:0000256" key="1">
    <source>
        <dbReference type="ARBA" id="ARBA00004651"/>
    </source>
</evidence>
<name>A0A8J7W344_9FIRM</name>
<dbReference type="Pfam" id="PF00482">
    <property type="entry name" value="T2SSF"/>
    <property type="match status" value="1"/>
</dbReference>
<keyword evidence="4 6" id="KW-1133">Transmembrane helix</keyword>
<proteinExistence type="predicted"/>
<evidence type="ECO:0000256" key="4">
    <source>
        <dbReference type="ARBA" id="ARBA00022989"/>
    </source>
</evidence>
<evidence type="ECO:0000256" key="2">
    <source>
        <dbReference type="ARBA" id="ARBA00022475"/>
    </source>
</evidence>
<feature type="transmembrane region" description="Helical" evidence="6">
    <location>
        <begin position="285"/>
        <end position="307"/>
    </location>
</feature>
<dbReference type="Proteomes" id="UP000675664">
    <property type="component" value="Unassembled WGS sequence"/>
</dbReference>
<reference evidence="8" key="2">
    <citation type="submission" date="2021-04" db="EMBL/GenBank/DDBJ databases">
        <authorList>
            <person name="Liu J."/>
        </authorList>
    </citation>
    <scope>NUCLEOTIDE SEQUENCE</scope>
    <source>
        <strain evidence="8">BAD-6</strain>
    </source>
</reference>
<dbReference type="GO" id="GO:0005886">
    <property type="term" value="C:plasma membrane"/>
    <property type="evidence" value="ECO:0007669"/>
    <property type="project" value="UniProtKB-SubCell"/>
</dbReference>
<gene>
    <name evidence="8" type="ORF">KCX82_19195</name>
</gene>
<feature type="transmembrane region" description="Helical" evidence="6">
    <location>
        <begin position="112"/>
        <end position="130"/>
    </location>
</feature>
<dbReference type="RefSeq" id="WP_227020145.1">
    <property type="nucleotide sequence ID" value="NZ_JAGSND010000019.1"/>
</dbReference>
<dbReference type="EMBL" id="JAGSND010000019">
    <property type="protein sequence ID" value="MBR0600014.1"/>
    <property type="molecule type" value="Genomic_DNA"/>
</dbReference>
<organism evidence="8 9">
    <name type="scientific">Sinanaerobacter chloroacetimidivorans</name>
    <dbReference type="NCBI Taxonomy" id="2818044"/>
    <lineage>
        <taxon>Bacteria</taxon>
        <taxon>Bacillati</taxon>
        <taxon>Bacillota</taxon>
        <taxon>Clostridia</taxon>
        <taxon>Peptostreptococcales</taxon>
        <taxon>Anaerovoracaceae</taxon>
        <taxon>Sinanaerobacter</taxon>
    </lineage>
</organism>
<keyword evidence="2" id="KW-1003">Cell membrane</keyword>
<feature type="transmembrane region" description="Helical" evidence="6">
    <location>
        <begin position="136"/>
        <end position="156"/>
    </location>
</feature>
<evidence type="ECO:0000256" key="3">
    <source>
        <dbReference type="ARBA" id="ARBA00022692"/>
    </source>
</evidence>
<dbReference type="PANTHER" id="PTHR35007:SF2">
    <property type="entry name" value="PILUS ASSEMBLE PROTEIN"/>
    <property type="match status" value="1"/>
</dbReference>
<evidence type="ECO:0000313" key="8">
    <source>
        <dbReference type="EMBL" id="MBR0600014.1"/>
    </source>
</evidence>
<sequence>MMIYLIAVTAGMLIYTLIFIKLSSYGQQKDLIKKRLHSVADHKKNFSLDEELSKPLSERIFKPLFKNILQGIRRFIPEERTANGKAQSSQSIKLKKQLRQAGIKISVNEYHLVRLMVMFGSGAILAMISLSLDLPLFGIFFLGMIGIYAAFVILRFHLARRISYRHSEMQKMLPEVLDMLSVSVEAGLGLEQAMVHVVNHFEGPLIDEIAITNREMSMGRNRKEALLLLGDRCEIEEMKTFVRAIVQAMQLGISIKNVLRSQSALMRQTRRNKIEEKAMQVSVKILLPMAFFIFPVIFIVLLGPAFVKIAVNFL</sequence>
<dbReference type="PANTHER" id="PTHR35007">
    <property type="entry name" value="INTEGRAL MEMBRANE PROTEIN-RELATED"/>
    <property type="match status" value="1"/>
</dbReference>
<evidence type="ECO:0000313" key="9">
    <source>
        <dbReference type="Proteomes" id="UP000675664"/>
    </source>
</evidence>
<evidence type="ECO:0000256" key="5">
    <source>
        <dbReference type="ARBA" id="ARBA00023136"/>
    </source>
</evidence>
<keyword evidence="9" id="KW-1185">Reference proteome</keyword>
<dbReference type="InterPro" id="IPR018076">
    <property type="entry name" value="T2SS_GspF_dom"/>
</dbReference>
<evidence type="ECO:0000259" key="7">
    <source>
        <dbReference type="Pfam" id="PF00482"/>
    </source>
</evidence>
<comment type="caution">
    <text evidence="8">The sequence shown here is derived from an EMBL/GenBank/DDBJ whole genome shotgun (WGS) entry which is preliminary data.</text>
</comment>